<comment type="caution">
    <text evidence="1">The sequence shown here is derived from an EMBL/GenBank/DDBJ whole genome shotgun (WGS) entry which is preliminary data.</text>
</comment>
<protein>
    <submittedName>
        <fullName evidence="1">Uncharacterized protein</fullName>
    </submittedName>
</protein>
<sequence>GTTMSGDLDMASNNILNVGYLEADGNAAASGFIRLQNNQWIAARNALNSADIDMIKVNAADLVEFGASLASFTLGGAVTGNNQNITGLGDLDVNGNVSIADTNIAFDGASTTFTTTGAFTLTPGGAVTLGDNGDTMYINSSDWDISTAGVMTNIDSIANKAGTALTIYGGDDGGDANEDVIITADNWTVDAPGNLQVDGTLQVDGATLSAISATTINLATANVGSTIQIGTQNTTADTITIGNNNASTLMTLTGGDDWSITSVGAGTFASLDVSDGNITDVGDIALDTISADDGSSFSISNDWTNAGNTIADLGTVTTADINGGTIDGVSIGATTKVLSIQVDESGLVVDPTGDANADLITVGVTGAPKISWNEAADEFDINKGINVTGDVGATTGTFATKVMSPELENTGDITIDAINAAADSTVYILNSDAVKEADLNVEGDLIVGGTTMSGDLDMASNNILNVGYLEADGNAAASGFIRLQNNQWIAARNALNSADIDMIKVNAADLVEFGASLA</sequence>
<name>X0S7X2_9ZZZZ</name>
<gene>
    <name evidence="1" type="ORF">S01H1_01055</name>
</gene>
<dbReference type="EMBL" id="BARS01000425">
    <property type="protein sequence ID" value="GAF77143.1"/>
    <property type="molecule type" value="Genomic_DNA"/>
</dbReference>
<accession>X0S7X2</accession>
<feature type="non-terminal residue" evidence="1">
    <location>
        <position position="1"/>
    </location>
</feature>
<proteinExistence type="predicted"/>
<evidence type="ECO:0000313" key="1">
    <source>
        <dbReference type="EMBL" id="GAF77143.1"/>
    </source>
</evidence>
<feature type="non-terminal residue" evidence="1">
    <location>
        <position position="518"/>
    </location>
</feature>
<reference evidence="1" key="1">
    <citation type="journal article" date="2014" name="Front. Microbiol.">
        <title>High frequency of phylogenetically diverse reductive dehalogenase-homologous genes in deep subseafloor sedimentary metagenomes.</title>
        <authorList>
            <person name="Kawai M."/>
            <person name="Futagami T."/>
            <person name="Toyoda A."/>
            <person name="Takaki Y."/>
            <person name="Nishi S."/>
            <person name="Hori S."/>
            <person name="Arai W."/>
            <person name="Tsubouchi T."/>
            <person name="Morono Y."/>
            <person name="Uchiyama I."/>
            <person name="Ito T."/>
            <person name="Fujiyama A."/>
            <person name="Inagaki F."/>
            <person name="Takami H."/>
        </authorList>
    </citation>
    <scope>NUCLEOTIDE SEQUENCE</scope>
    <source>
        <strain evidence="1">Expedition CK06-06</strain>
    </source>
</reference>
<organism evidence="1">
    <name type="scientific">marine sediment metagenome</name>
    <dbReference type="NCBI Taxonomy" id="412755"/>
    <lineage>
        <taxon>unclassified sequences</taxon>
        <taxon>metagenomes</taxon>
        <taxon>ecological metagenomes</taxon>
    </lineage>
</organism>
<dbReference type="AlphaFoldDB" id="X0S7X2"/>